<evidence type="ECO:0000256" key="8">
    <source>
        <dbReference type="ARBA" id="ARBA00023012"/>
    </source>
</evidence>
<dbReference type="InterPro" id="IPR036890">
    <property type="entry name" value="HATPase_C_sf"/>
</dbReference>
<dbReference type="OrthoDB" id="9789238at2"/>
<evidence type="ECO:0000256" key="3">
    <source>
        <dbReference type="ARBA" id="ARBA00022553"/>
    </source>
</evidence>
<dbReference type="RefSeq" id="WP_002633567.1">
    <property type="nucleotide sequence ID" value="NZ_CP012109.1"/>
</dbReference>
<dbReference type="Gene3D" id="3.30.565.10">
    <property type="entry name" value="Histidine kinase-like ATPase, C-terminal domain"/>
    <property type="match status" value="1"/>
</dbReference>
<dbReference type="InterPro" id="IPR003661">
    <property type="entry name" value="HisK_dim/P_dom"/>
</dbReference>
<dbReference type="Proteomes" id="UP000009026">
    <property type="component" value="Chromosome"/>
</dbReference>
<keyword evidence="4" id="KW-0808">Transferase</keyword>
<feature type="transmembrane region" description="Helical" evidence="10">
    <location>
        <begin position="220"/>
        <end position="240"/>
    </location>
</feature>
<dbReference type="GO" id="GO:0005524">
    <property type="term" value="F:ATP binding"/>
    <property type="evidence" value="ECO:0007669"/>
    <property type="project" value="UniProtKB-KW"/>
</dbReference>
<dbReference type="SMART" id="SM00387">
    <property type="entry name" value="HATPase_c"/>
    <property type="match status" value="1"/>
</dbReference>
<dbReference type="PANTHER" id="PTHR43065">
    <property type="entry name" value="SENSOR HISTIDINE KINASE"/>
    <property type="match status" value="1"/>
</dbReference>
<dbReference type="Pfam" id="PF02518">
    <property type="entry name" value="HATPase_c"/>
    <property type="match status" value="1"/>
</dbReference>
<keyword evidence="10" id="KW-0472">Membrane</keyword>
<feature type="transmembrane region" description="Helical" evidence="10">
    <location>
        <begin position="6"/>
        <end position="24"/>
    </location>
</feature>
<keyword evidence="13" id="KW-1185">Reference proteome</keyword>
<keyword evidence="6 12" id="KW-0418">Kinase</keyword>
<feature type="transmembrane region" description="Helical" evidence="10">
    <location>
        <begin position="126"/>
        <end position="148"/>
    </location>
</feature>
<dbReference type="InterPro" id="IPR003594">
    <property type="entry name" value="HATPase_dom"/>
</dbReference>
<evidence type="ECO:0000256" key="10">
    <source>
        <dbReference type="SAM" id="Phobius"/>
    </source>
</evidence>
<evidence type="ECO:0000313" key="13">
    <source>
        <dbReference type="Proteomes" id="UP000009026"/>
    </source>
</evidence>
<dbReference type="InterPro" id="IPR005467">
    <property type="entry name" value="His_kinase_dom"/>
</dbReference>
<dbReference type="KEGG" id="mym:A176_003606"/>
<dbReference type="SUPFAM" id="SSF55781">
    <property type="entry name" value="GAF domain-like"/>
    <property type="match status" value="1"/>
</dbReference>
<dbReference type="EC" id="2.7.13.3" evidence="2"/>
<keyword evidence="7" id="KW-0067">ATP-binding</keyword>
<keyword evidence="10" id="KW-1133">Transmembrane helix</keyword>
<reference evidence="12 13" key="1">
    <citation type="journal article" date="2016" name="PLoS ONE">
        <title>Complete Genome Sequence and Comparative Genomics of a Novel Myxobacterium Myxococcus hansupus.</title>
        <authorList>
            <person name="Sharma G."/>
            <person name="Narwani T."/>
            <person name="Subramanian S."/>
        </authorList>
    </citation>
    <scope>NUCLEOTIDE SEQUENCE [LARGE SCALE GENOMIC DNA]</scope>
    <source>
        <strain evidence="13">mixupus</strain>
    </source>
</reference>
<dbReference type="SUPFAM" id="SSF47384">
    <property type="entry name" value="Homodimeric domain of signal transducing histidine kinase"/>
    <property type="match status" value="1"/>
</dbReference>
<evidence type="ECO:0000313" key="12">
    <source>
        <dbReference type="EMBL" id="AKQ66694.1"/>
    </source>
</evidence>
<dbReference type="InterPro" id="IPR004358">
    <property type="entry name" value="Sig_transdc_His_kin-like_C"/>
</dbReference>
<dbReference type="CDD" id="cd00082">
    <property type="entry name" value="HisKA"/>
    <property type="match status" value="1"/>
</dbReference>
<dbReference type="STRING" id="1297742.A176_003606"/>
<dbReference type="PROSITE" id="PS50109">
    <property type="entry name" value="HIS_KIN"/>
    <property type="match status" value="1"/>
</dbReference>
<feature type="transmembrane region" description="Helical" evidence="10">
    <location>
        <begin position="103"/>
        <end position="120"/>
    </location>
</feature>
<dbReference type="SMART" id="SM00388">
    <property type="entry name" value="HisKA"/>
    <property type="match status" value="1"/>
</dbReference>
<evidence type="ECO:0000256" key="5">
    <source>
        <dbReference type="ARBA" id="ARBA00022741"/>
    </source>
</evidence>
<dbReference type="Gene3D" id="3.30.450.40">
    <property type="match status" value="1"/>
</dbReference>
<evidence type="ECO:0000256" key="6">
    <source>
        <dbReference type="ARBA" id="ARBA00022777"/>
    </source>
</evidence>
<evidence type="ECO:0000259" key="11">
    <source>
        <dbReference type="PROSITE" id="PS50109"/>
    </source>
</evidence>
<feature type="transmembrane region" description="Helical" evidence="10">
    <location>
        <begin position="31"/>
        <end position="54"/>
    </location>
</feature>
<feature type="transmembrane region" description="Helical" evidence="10">
    <location>
        <begin position="246"/>
        <end position="263"/>
    </location>
</feature>
<name>A0A0H4WV52_9BACT</name>
<dbReference type="AlphaFoldDB" id="A0A0H4WV52"/>
<dbReference type="GO" id="GO:0000155">
    <property type="term" value="F:phosphorelay sensor kinase activity"/>
    <property type="evidence" value="ECO:0007669"/>
    <property type="project" value="InterPro"/>
</dbReference>
<feature type="transmembrane region" description="Helical" evidence="10">
    <location>
        <begin position="188"/>
        <end position="208"/>
    </location>
</feature>
<dbReference type="InterPro" id="IPR036097">
    <property type="entry name" value="HisK_dim/P_sf"/>
</dbReference>
<organism evidence="12 13">
    <name type="scientific">Pseudomyxococcus hansupus</name>
    <dbReference type="NCBI Taxonomy" id="1297742"/>
    <lineage>
        <taxon>Bacteria</taxon>
        <taxon>Pseudomonadati</taxon>
        <taxon>Myxococcota</taxon>
        <taxon>Myxococcia</taxon>
        <taxon>Myxococcales</taxon>
        <taxon>Cystobacterineae</taxon>
        <taxon>Myxococcaceae</taxon>
        <taxon>Pseudomyxococcus</taxon>
    </lineage>
</organism>
<evidence type="ECO:0000256" key="2">
    <source>
        <dbReference type="ARBA" id="ARBA00012438"/>
    </source>
</evidence>
<keyword evidence="10" id="KW-0812">Transmembrane</keyword>
<dbReference type="Pfam" id="PF13185">
    <property type="entry name" value="GAF_2"/>
    <property type="match status" value="1"/>
</dbReference>
<dbReference type="PRINTS" id="PR00344">
    <property type="entry name" value="BCTRLSENSOR"/>
</dbReference>
<dbReference type="PATRIC" id="fig|1297742.4.peg.3639"/>
<keyword evidence="3" id="KW-0597">Phosphoprotein</keyword>
<dbReference type="InterPro" id="IPR029016">
    <property type="entry name" value="GAF-like_dom_sf"/>
</dbReference>
<dbReference type="eggNOG" id="COG3852">
    <property type="taxonomic scope" value="Bacteria"/>
</dbReference>
<feature type="domain" description="Histidine kinase" evidence="11">
    <location>
        <begin position="478"/>
        <end position="694"/>
    </location>
</feature>
<comment type="catalytic activity">
    <reaction evidence="1">
        <text>ATP + protein L-histidine = ADP + protein N-phospho-L-histidine.</text>
        <dbReference type="EC" id="2.7.13.3"/>
    </reaction>
</comment>
<evidence type="ECO:0000256" key="4">
    <source>
        <dbReference type="ARBA" id="ARBA00022679"/>
    </source>
</evidence>
<keyword evidence="12" id="KW-0969">Cilium</keyword>
<keyword evidence="12" id="KW-0966">Cell projection</keyword>
<dbReference type="InterPro" id="IPR003018">
    <property type="entry name" value="GAF"/>
</dbReference>
<dbReference type="Gene3D" id="1.10.287.130">
    <property type="match status" value="1"/>
</dbReference>
<keyword evidence="5" id="KW-0547">Nucleotide-binding</keyword>
<dbReference type="Pfam" id="PF00512">
    <property type="entry name" value="HisKA"/>
    <property type="match status" value="1"/>
</dbReference>
<feature type="compositionally biased region" description="Basic residues" evidence="9">
    <location>
        <begin position="739"/>
        <end position="748"/>
    </location>
</feature>
<evidence type="ECO:0000256" key="1">
    <source>
        <dbReference type="ARBA" id="ARBA00000085"/>
    </source>
</evidence>
<evidence type="ECO:0000256" key="7">
    <source>
        <dbReference type="ARBA" id="ARBA00022840"/>
    </source>
</evidence>
<feature type="transmembrane region" description="Helical" evidence="10">
    <location>
        <begin position="160"/>
        <end position="182"/>
    </location>
</feature>
<feature type="region of interest" description="Disordered" evidence="9">
    <location>
        <begin position="704"/>
        <end position="748"/>
    </location>
</feature>
<dbReference type="SUPFAM" id="SSF55874">
    <property type="entry name" value="ATPase domain of HSP90 chaperone/DNA topoisomerase II/histidine kinase"/>
    <property type="match status" value="1"/>
</dbReference>
<accession>A0A0H4WV52</accession>
<keyword evidence="8" id="KW-0902">Two-component regulatory system</keyword>
<feature type="transmembrane region" description="Helical" evidence="10">
    <location>
        <begin position="66"/>
        <end position="91"/>
    </location>
</feature>
<protein>
    <recommendedName>
        <fullName evidence="2">histidine kinase</fullName>
        <ecNumber evidence="2">2.7.13.3</ecNumber>
    </recommendedName>
</protein>
<gene>
    <name evidence="12" type="ORF">A176_003606</name>
</gene>
<dbReference type="EMBL" id="CP012109">
    <property type="protein sequence ID" value="AKQ66694.1"/>
    <property type="molecule type" value="Genomic_DNA"/>
</dbReference>
<proteinExistence type="predicted"/>
<dbReference type="PANTHER" id="PTHR43065:SF10">
    <property type="entry name" value="PEROXIDE STRESS-ACTIVATED HISTIDINE KINASE MAK3"/>
    <property type="match status" value="1"/>
</dbReference>
<sequence>MDIRTQSALLASIIGLALGVSMLLRPGRPRVLTLYSVFALTVAGYYLSLFFHSIFPAADYPWTSRIFVGATLLVGSLVPGAAVAFFLEFLGVSKGTNLVGRRLALLSALLGLTVAVTPLADKLWARVGMGVWVLGTLLTYGSLLLHRVRTTESRIEKFRLAYLAIGAGAAILFSALDFLVSFGIPFPTLGSVISTLYLFFLAHTLLRLRLMDLHELLGKIASQTVLASILAAVFTVLTAWGKENTGLFLFNTVVAAFVILILLEPLKVKVEEMVVRIFFRERFALLDSLGSLRARMANVIEISELARLVLDSLHETGRVTHASVYLLAEDRPGYRLLDSRGPLPVAFLDTAVARGLLFAAASGQKAVLRENVERRMATMRLQAVEGKRYRDELKRLNDTRAALVQVKAGITVPLMGNDRVIGFLNLWDERVPEAFASDEIAIILEVAERLATVLENSKLYEKIRERDRLAALGEMAAGLAHEIRNPLGAIKGAAQCLDPAQFHGEDAEFLEVIVEEVNRLNGVVTAFLDYARPLKQSFGTTDLNEVVTRTMRLIQNDVPSNLHLAVELDLMLPRVDGDAEQLKQVLINLVQNAVQALGSRDGRISVRTEKPERFGELRSAGAEFVEVLVSDNGPGIPPDQHPHIFVPFYTTKQKGTGLGLAICQRIVKNHGGSISVQSKVGEGTTFVIRLPALPTEQQPAEVAAANALPPPGARASQSLPVPDELRDAARPSNPDARARRERRKRVRV</sequence>
<evidence type="ECO:0000256" key="9">
    <source>
        <dbReference type="SAM" id="MobiDB-lite"/>
    </source>
</evidence>
<dbReference type="SMART" id="SM00065">
    <property type="entry name" value="GAF"/>
    <property type="match status" value="1"/>
</dbReference>
<keyword evidence="12" id="KW-0282">Flagellum</keyword>